<proteinExistence type="predicted"/>
<keyword evidence="2 6" id="KW-0812">Transmembrane</keyword>
<comment type="caution">
    <text evidence="7">The sequence shown here is derived from an EMBL/GenBank/DDBJ whole genome shotgun (WGS) entry which is preliminary data.</text>
</comment>
<dbReference type="GO" id="GO:0016020">
    <property type="term" value="C:membrane"/>
    <property type="evidence" value="ECO:0007669"/>
    <property type="project" value="UniProtKB-SubCell"/>
</dbReference>
<sequence>MNYGRRCTMIVCGVNFSLGWILIASSYNVIQLFIGRMLTGIAMGICAAYVGIYLAEISITSWKTVITIIPNIALITGILIVYLLGFVLQIYFFKKLCELYMFIFYTIDLITRINITIDPFLITVIVGIIQLVGIVITACCSKRIGRRTISIVSGFGSFGFFSIPWSMISEQYLTRYVNVLGQLTTFISLVGSYIIQSYPVMVTHDRNSLQLLLLYCIVVQSYATHEDGFTSTELKTKSEVSKGTTTSANTSIIDQNSNKSSQSDQGKDFFFSIGPKANPIGHIKISNNTFSELKEWLSKLLPINWENTKQDSLKEITPDNNDSSKETSDKILSDKTESPLHPKDDSPIGKRDLCLICKKISFYY</sequence>
<feature type="transmembrane region" description="Helical" evidence="6">
    <location>
        <begin position="33"/>
        <end position="55"/>
    </location>
</feature>
<dbReference type="EMBL" id="JAANHZ010000552">
    <property type="protein sequence ID" value="KAG5309844.1"/>
    <property type="molecule type" value="Genomic_DNA"/>
</dbReference>
<evidence type="ECO:0000256" key="3">
    <source>
        <dbReference type="ARBA" id="ARBA00022989"/>
    </source>
</evidence>
<dbReference type="Proteomes" id="UP000667349">
    <property type="component" value="Unassembled WGS sequence"/>
</dbReference>
<feature type="region of interest" description="Disordered" evidence="5">
    <location>
        <begin position="245"/>
        <end position="264"/>
    </location>
</feature>
<accession>A0A836JFS8</accession>
<name>A0A836JFS8_9HYME</name>
<dbReference type="SUPFAM" id="SSF103473">
    <property type="entry name" value="MFS general substrate transporter"/>
    <property type="match status" value="1"/>
</dbReference>
<evidence type="ECO:0000313" key="7">
    <source>
        <dbReference type="EMBL" id="KAG5309844.1"/>
    </source>
</evidence>
<dbReference type="InterPro" id="IPR050549">
    <property type="entry name" value="MFS_Trehalose_Transporter"/>
</dbReference>
<feature type="transmembrane region" description="Helical" evidence="6">
    <location>
        <begin position="7"/>
        <end position="27"/>
    </location>
</feature>
<evidence type="ECO:0000256" key="5">
    <source>
        <dbReference type="SAM" id="MobiDB-lite"/>
    </source>
</evidence>
<feature type="region of interest" description="Disordered" evidence="5">
    <location>
        <begin position="312"/>
        <end position="347"/>
    </location>
</feature>
<gene>
    <name evidence="7" type="primary">Tret1_13</name>
    <name evidence="7" type="ORF">G6Z75_0013517</name>
</gene>
<keyword evidence="8" id="KW-1185">Reference proteome</keyword>
<dbReference type="AlphaFoldDB" id="A0A836JFS8"/>
<evidence type="ECO:0000313" key="8">
    <source>
        <dbReference type="Proteomes" id="UP000667349"/>
    </source>
</evidence>
<keyword evidence="3 6" id="KW-1133">Transmembrane helix</keyword>
<reference evidence="7" key="1">
    <citation type="submission" date="2020-02" db="EMBL/GenBank/DDBJ databases">
        <title>Relaxed selection underlies rapid genomic changes in the transitions from sociality to social parasitism in ants.</title>
        <authorList>
            <person name="Bi X."/>
        </authorList>
    </citation>
    <scope>NUCLEOTIDE SEQUENCE</scope>
    <source>
        <strain evidence="7">BGI-DK2013a</strain>
        <tissue evidence="7">Whole body</tissue>
    </source>
</reference>
<dbReference type="Pfam" id="PF00083">
    <property type="entry name" value="Sugar_tr"/>
    <property type="match status" value="1"/>
</dbReference>
<keyword evidence="4 6" id="KW-0472">Membrane</keyword>
<dbReference type="PANTHER" id="PTHR48021">
    <property type="match status" value="1"/>
</dbReference>
<dbReference type="GO" id="GO:0022857">
    <property type="term" value="F:transmembrane transporter activity"/>
    <property type="evidence" value="ECO:0007669"/>
    <property type="project" value="InterPro"/>
</dbReference>
<dbReference type="InterPro" id="IPR005829">
    <property type="entry name" value="Sugar_transporter_CS"/>
</dbReference>
<feature type="non-terminal residue" evidence="7">
    <location>
        <position position="364"/>
    </location>
</feature>
<feature type="compositionally biased region" description="Low complexity" evidence="5">
    <location>
        <begin position="251"/>
        <end position="264"/>
    </location>
</feature>
<organism evidence="7 8">
    <name type="scientific">Acromyrmex insinuator</name>
    <dbReference type="NCBI Taxonomy" id="230686"/>
    <lineage>
        <taxon>Eukaryota</taxon>
        <taxon>Metazoa</taxon>
        <taxon>Ecdysozoa</taxon>
        <taxon>Arthropoda</taxon>
        <taxon>Hexapoda</taxon>
        <taxon>Insecta</taxon>
        <taxon>Pterygota</taxon>
        <taxon>Neoptera</taxon>
        <taxon>Endopterygota</taxon>
        <taxon>Hymenoptera</taxon>
        <taxon>Apocrita</taxon>
        <taxon>Aculeata</taxon>
        <taxon>Formicoidea</taxon>
        <taxon>Formicidae</taxon>
        <taxon>Myrmicinae</taxon>
        <taxon>Acromyrmex</taxon>
    </lineage>
</organism>
<dbReference type="InterPro" id="IPR036259">
    <property type="entry name" value="MFS_trans_sf"/>
</dbReference>
<evidence type="ECO:0000256" key="1">
    <source>
        <dbReference type="ARBA" id="ARBA00004141"/>
    </source>
</evidence>
<dbReference type="Gene3D" id="1.20.1250.20">
    <property type="entry name" value="MFS general substrate transporter like domains"/>
    <property type="match status" value="2"/>
</dbReference>
<dbReference type="PROSITE" id="PS00217">
    <property type="entry name" value="SUGAR_TRANSPORT_2"/>
    <property type="match status" value="1"/>
</dbReference>
<feature type="transmembrane region" description="Helical" evidence="6">
    <location>
        <begin position="67"/>
        <end position="93"/>
    </location>
</feature>
<comment type="subcellular location">
    <subcellularLocation>
        <location evidence="1">Membrane</location>
        <topology evidence="1">Multi-pass membrane protein</topology>
    </subcellularLocation>
</comment>
<feature type="transmembrane region" description="Helical" evidence="6">
    <location>
        <begin position="113"/>
        <end position="136"/>
    </location>
</feature>
<dbReference type="InterPro" id="IPR005828">
    <property type="entry name" value="MFS_sugar_transport-like"/>
</dbReference>
<evidence type="ECO:0000256" key="4">
    <source>
        <dbReference type="ARBA" id="ARBA00023136"/>
    </source>
</evidence>
<evidence type="ECO:0000256" key="2">
    <source>
        <dbReference type="ARBA" id="ARBA00022692"/>
    </source>
</evidence>
<evidence type="ECO:0000256" key="6">
    <source>
        <dbReference type="SAM" id="Phobius"/>
    </source>
</evidence>
<feature type="non-terminal residue" evidence="7">
    <location>
        <position position="1"/>
    </location>
</feature>
<dbReference type="PANTHER" id="PTHR48021:SF1">
    <property type="entry name" value="GH07001P-RELATED"/>
    <property type="match status" value="1"/>
</dbReference>
<protein>
    <submittedName>
        <fullName evidence="7">TRET1 protein</fullName>
    </submittedName>
</protein>
<feature type="transmembrane region" description="Helical" evidence="6">
    <location>
        <begin position="180"/>
        <end position="201"/>
    </location>
</feature>
<feature type="transmembrane region" description="Helical" evidence="6">
    <location>
        <begin position="148"/>
        <end position="168"/>
    </location>
</feature>